<accession>A0ABR8SRW6</accession>
<organism evidence="2 3">
    <name type="scientific">Fictibacillus norfolkensis</name>
    <dbReference type="NCBI Taxonomy" id="2762233"/>
    <lineage>
        <taxon>Bacteria</taxon>
        <taxon>Bacillati</taxon>
        <taxon>Bacillota</taxon>
        <taxon>Bacilli</taxon>
        <taxon>Bacillales</taxon>
        <taxon>Fictibacillaceae</taxon>
        <taxon>Fictibacillus</taxon>
    </lineage>
</organism>
<dbReference type="Pfam" id="PF01381">
    <property type="entry name" value="HTH_3"/>
    <property type="match status" value="1"/>
</dbReference>
<comment type="caution">
    <text evidence="2">The sequence shown here is derived from an EMBL/GenBank/DDBJ whole genome shotgun (WGS) entry which is preliminary data.</text>
</comment>
<dbReference type="InterPro" id="IPR010982">
    <property type="entry name" value="Lambda_DNA-bd_dom_sf"/>
</dbReference>
<evidence type="ECO:0000313" key="3">
    <source>
        <dbReference type="Proteomes" id="UP000603641"/>
    </source>
</evidence>
<dbReference type="Proteomes" id="UP000603641">
    <property type="component" value="Unassembled WGS sequence"/>
</dbReference>
<evidence type="ECO:0000259" key="1">
    <source>
        <dbReference type="PROSITE" id="PS50943"/>
    </source>
</evidence>
<reference evidence="2 3" key="1">
    <citation type="submission" date="2020-08" db="EMBL/GenBank/DDBJ databases">
        <title>A Genomic Blueprint of the Chicken Gut Microbiome.</title>
        <authorList>
            <person name="Gilroy R."/>
            <person name="Ravi A."/>
            <person name="Getino M."/>
            <person name="Pursley I."/>
            <person name="Horton D.L."/>
            <person name="Alikhan N.-F."/>
            <person name="Baker D."/>
            <person name="Gharbi K."/>
            <person name="Hall N."/>
            <person name="Watson M."/>
            <person name="Adriaenssens E.M."/>
            <person name="Foster-Nyarko E."/>
            <person name="Jarju S."/>
            <person name="Secka A."/>
            <person name="Antonio M."/>
            <person name="Oren A."/>
            <person name="Chaudhuri R."/>
            <person name="La Ragione R.M."/>
            <person name="Hildebrand F."/>
            <person name="Pallen M.J."/>
        </authorList>
    </citation>
    <scope>NUCLEOTIDE SEQUENCE [LARGE SCALE GENOMIC DNA]</scope>
    <source>
        <strain evidence="2 3">Sa2CUA10</strain>
    </source>
</reference>
<sequence length="70" mass="7982">MEIRLKSVDEFNKLLLRKGYSKRALANKGNMGQATIHQISKGVRKPSPPVAKRILEALEVEFDEIFTIEK</sequence>
<protein>
    <submittedName>
        <fullName evidence="2">Helix-turn-helix transcriptional regulator</fullName>
    </submittedName>
</protein>
<dbReference type="SMART" id="SM00530">
    <property type="entry name" value="HTH_XRE"/>
    <property type="match status" value="1"/>
</dbReference>
<dbReference type="EMBL" id="JACSQM010000015">
    <property type="protein sequence ID" value="MBD7966250.1"/>
    <property type="molecule type" value="Genomic_DNA"/>
</dbReference>
<dbReference type="RefSeq" id="WP_191755393.1">
    <property type="nucleotide sequence ID" value="NZ_JACSQM010000015.1"/>
</dbReference>
<keyword evidence="3" id="KW-1185">Reference proteome</keyword>
<proteinExistence type="predicted"/>
<dbReference type="PROSITE" id="PS50943">
    <property type="entry name" value="HTH_CROC1"/>
    <property type="match status" value="1"/>
</dbReference>
<dbReference type="InterPro" id="IPR001387">
    <property type="entry name" value="Cro/C1-type_HTH"/>
</dbReference>
<gene>
    <name evidence="2" type="ORF">H9648_19575</name>
</gene>
<feature type="domain" description="HTH cro/C1-type" evidence="1">
    <location>
        <begin position="13"/>
        <end position="65"/>
    </location>
</feature>
<dbReference type="CDD" id="cd00093">
    <property type="entry name" value="HTH_XRE"/>
    <property type="match status" value="1"/>
</dbReference>
<evidence type="ECO:0000313" key="2">
    <source>
        <dbReference type="EMBL" id="MBD7966250.1"/>
    </source>
</evidence>
<name>A0ABR8SRW6_9BACL</name>
<dbReference type="Gene3D" id="1.10.260.40">
    <property type="entry name" value="lambda repressor-like DNA-binding domains"/>
    <property type="match status" value="1"/>
</dbReference>
<dbReference type="SUPFAM" id="SSF47413">
    <property type="entry name" value="lambda repressor-like DNA-binding domains"/>
    <property type="match status" value="1"/>
</dbReference>